<evidence type="ECO:0000313" key="5">
    <source>
        <dbReference type="Proteomes" id="UP000599074"/>
    </source>
</evidence>
<dbReference type="AlphaFoldDB" id="A0A8J3TG34"/>
<comment type="caution">
    <text evidence="4">The sequence shown here is derived from an EMBL/GenBank/DDBJ whole genome shotgun (WGS) entry which is preliminary data.</text>
</comment>
<proteinExistence type="predicted"/>
<feature type="transmembrane region" description="Helical" evidence="2">
    <location>
        <begin position="38"/>
        <end position="61"/>
    </location>
</feature>
<feature type="compositionally biased region" description="Low complexity" evidence="1">
    <location>
        <begin position="240"/>
        <end position="249"/>
    </location>
</feature>
<reference evidence="4" key="1">
    <citation type="submission" date="2021-01" db="EMBL/GenBank/DDBJ databases">
        <title>Whole genome shotgun sequence of Planosporangium mesophilum NBRC 109066.</title>
        <authorList>
            <person name="Komaki H."/>
            <person name="Tamura T."/>
        </authorList>
    </citation>
    <scope>NUCLEOTIDE SEQUENCE</scope>
    <source>
        <strain evidence="4">NBRC 109066</strain>
    </source>
</reference>
<dbReference type="Pfam" id="PF16976">
    <property type="entry name" value="RcpC"/>
    <property type="match status" value="1"/>
</dbReference>
<keyword evidence="5" id="KW-1185">Reference proteome</keyword>
<feature type="region of interest" description="Disordered" evidence="1">
    <location>
        <begin position="1"/>
        <end position="22"/>
    </location>
</feature>
<sequence length="309" mass="30804">MDRAQPATHDMTTKGGSGDRAHGLCRGSDVANPMKRSILAASVALVLAAVGCVAVLVYVGAADERALSGQKAVRVLVARKQIPAGTTGQAIKSGGYTEVVTVPAATVPADALGDIDASLAALAVTADLQPRQLLLRGAFDVPSVHNGGLPIPDGMLAVSVSVRTPAQVAGYVRPGSTVAVFDTYAVAEGKGSGGPVPSGDGLATAHDYNQATRLLLPKVQILAIGGRGTPGAQVGPQPAPSASATSGSGATSGGQSGDTTTVLVTVAVTQDQAQRLVHVAQTGALYMALLGNGTEAKPGPGVDNYSLFQ</sequence>
<feature type="domain" description="Flp pilus assembly protein RcpC/CpaB" evidence="3">
    <location>
        <begin position="151"/>
        <end position="289"/>
    </location>
</feature>
<keyword evidence="2" id="KW-0812">Transmembrane</keyword>
<evidence type="ECO:0000256" key="1">
    <source>
        <dbReference type="SAM" id="MobiDB-lite"/>
    </source>
</evidence>
<evidence type="ECO:0000313" key="4">
    <source>
        <dbReference type="EMBL" id="GII25614.1"/>
    </source>
</evidence>
<feature type="region of interest" description="Disordered" evidence="1">
    <location>
        <begin position="227"/>
        <end position="256"/>
    </location>
</feature>
<evidence type="ECO:0000256" key="2">
    <source>
        <dbReference type="SAM" id="Phobius"/>
    </source>
</evidence>
<dbReference type="EMBL" id="BOON01000054">
    <property type="protein sequence ID" value="GII25614.1"/>
    <property type="molecule type" value="Genomic_DNA"/>
</dbReference>
<dbReference type="InterPro" id="IPR031571">
    <property type="entry name" value="RcpC_dom"/>
</dbReference>
<organism evidence="4 5">
    <name type="scientific">Planosporangium mesophilum</name>
    <dbReference type="NCBI Taxonomy" id="689768"/>
    <lineage>
        <taxon>Bacteria</taxon>
        <taxon>Bacillati</taxon>
        <taxon>Actinomycetota</taxon>
        <taxon>Actinomycetes</taxon>
        <taxon>Micromonosporales</taxon>
        <taxon>Micromonosporaceae</taxon>
        <taxon>Planosporangium</taxon>
    </lineage>
</organism>
<accession>A0A8J3TG34</accession>
<name>A0A8J3TG34_9ACTN</name>
<protein>
    <recommendedName>
        <fullName evidence="3">Flp pilus assembly protein RcpC/CpaB domain-containing protein</fullName>
    </recommendedName>
</protein>
<gene>
    <name evidence="4" type="ORF">Pme01_52110</name>
</gene>
<keyword evidence="2" id="KW-1133">Transmembrane helix</keyword>
<keyword evidence="2" id="KW-0472">Membrane</keyword>
<evidence type="ECO:0000259" key="3">
    <source>
        <dbReference type="Pfam" id="PF16976"/>
    </source>
</evidence>
<dbReference type="Proteomes" id="UP000599074">
    <property type="component" value="Unassembled WGS sequence"/>
</dbReference>